<accession>E4Y645</accession>
<gene>
    <name evidence="2" type="ORF">GSOID_T00019051001</name>
</gene>
<reference evidence="2" key="1">
    <citation type="journal article" date="2010" name="Science">
        <title>Plasticity of animal genome architecture unmasked by rapid evolution of a pelagic tunicate.</title>
        <authorList>
            <person name="Denoeud F."/>
            <person name="Henriet S."/>
            <person name="Mungpakdee S."/>
            <person name="Aury J.M."/>
            <person name="Da Silva C."/>
            <person name="Brinkmann H."/>
            <person name="Mikhaleva J."/>
            <person name="Olsen L.C."/>
            <person name="Jubin C."/>
            <person name="Canestro C."/>
            <person name="Bouquet J.M."/>
            <person name="Danks G."/>
            <person name="Poulain J."/>
            <person name="Campsteijn C."/>
            <person name="Adamski M."/>
            <person name="Cross I."/>
            <person name="Yadetie F."/>
            <person name="Muffato M."/>
            <person name="Louis A."/>
            <person name="Butcher S."/>
            <person name="Tsagkogeorga G."/>
            <person name="Konrad A."/>
            <person name="Singh S."/>
            <person name="Jensen M.F."/>
            <person name="Cong E.H."/>
            <person name="Eikeseth-Otteraa H."/>
            <person name="Noel B."/>
            <person name="Anthouard V."/>
            <person name="Porcel B.M."/>
            <person name="Kachouri-Lafond R."/>
            <person name="Nishino A."/>
            <person name="Ugolini M."/>
            <person name="Chourrout P."/>
            <person name="Nishida H."/>
            <person name="Aasland R."/>
            <person name="Huzurbazar S."/>
            <person name="Westhof E."/>
            <person name="Delsuc F."/>
            <person name="Lehrach H."/>
            <person name="Reinhardt R."/>
            <person name="Weissenbach J."/>
            <person name="Roy S.W."/>
            <person name="Artiguenave F."/>
            <person name="Postlethwait J.H."/>
            <person name="Manak J.R."/>
            <person name="Thompson E.M."/>
            <person name="Jaillon O."/>
            <person name="Du Pasquier L."/>
            <person name="Boudinot P."/>
            <person name="Liberles D.A."/>
            <person name="Volff J.N."/>
            <person name="Philippe H."/>
            <person name="Lenhard B."/>
            <person name="Roest Crollius H."/>
            <person name="Wincker P."/>
            <person name="Chourrout D."/>
        </authorList>
    </citation>
    <scope>NUCLEOTIDE SEQUENCE [LARGE SCALE GENOMIC DNA]</scope>
</reference>
<feature type="region of interest" description="Disordered" evidence="1">
    <location>
        <begin position="26"/>
        <end position="46"/>
    </location>
</feature>
<organism evidence="2">
    <name type="scientific">Oikopleura dioica</name>
    <name type="common">Tunicate</name>
    <dbReference type="NCBI Taxonomy" id="34765"/>
    <lineage>
        <taxon>Eukaryota</taxon>
        <taxon>Metazoa</taxon>
        <taxon>Chordata</taxon>
        <taxon>Tunicata</taxon>
        <taxon>Appendicularia</taxon>
        <taxon>Copelata</taxon>
        <taxon>Oikopleuridae</taxon>
        <taxon>Oikopleura</taxon>
    </lineage>
</organism>
<sequence>MTHRVQSSRVQIHFLEASSKTDKFLEKKTEKQSRKKTNEEFLRKIL</sequence>
<protein>
    <submittedName>
        <fullName evidence="2">Uncharacterized protein</fullName>
    </submittedName>
</protein>
<proteinExistence type="predicted"/>
<dbReference type="AlphaFoldDB" id="E4Y645"/>
<name>E4Y645_OIKDI</name>
<evidence type="ECO:0000256" key="1">
    <source>
        <dbReference type="SAM" id="MobiDB-lite"/>
    </source>
</evidence>
<evidence type="ECO:0000313" key="2">
    <source>
        <dbReference type="EMBL" id="CBY31095.1"/>
    </source>
</evidence>
<dbReference type="EMBL" id="FN654292">
    <property type="protein sequence ID" value="CBY31095.1"/>
    <property type="molecule type" value="Genomic_DNA"/>
</dbReference>
<dbReference type="Proteomes" id="UP000011014">
    <property type="component" value="Unassembled WGS sequence"/>
</dbReference>